<dbReference type="EMBL" id="DUZY01000001">
    <property type="protein sequence ID" value="DAD17792.1"/>
    <property type="molecule type" value="Genomic_DNA"/>
</dbReference>
<evidence type="ECO:0000313" key="3">
    <source>
        <dbReference type="Proteomes" id="UP000607653"/>
    </source>
</evidence>
<reference evidence="2 3" key="1">
    <citation type="journal article" date="2020" name="Mol. Biol. Evol.">
        <title>Distinct Expression and Methylation Patterns for Genes with Different Fates following a Single Whole-Genome Duplication in Flowering Plants.</title>
        <authorList>
            <person name="Shi T."/>
            <person name="Rahmani R.S."/>
            <person name="Gugger P.F."/>
            <person name="Wang M."/>
            <person name="Li H."/>
            <person name="Zhang Y."/>
            <person name="Li Z."/>
            <person name="Wang Q."/>
            <person name="Van de Peer Y."/>
            <person name="Marchal K."/>
            <person name="Chen J."/>
        </authorList>
    </citation>
    <scope>NUCLEOTIDE SEQUENCE [LARGE SCALE GENOMIC DNA]</scope>
    <source>
        <tissue evidence="2">Leaf</tissue>
    </source>
</reference>
<gene>
    <name evidence="2" type="ORF">HUJ06_019255</name>
</gene>
<accession>A0A822XD45</accession>
<evidence type="ECO:0000313" key="2">
    <source>
        <dbReference type="EMBL" id="DAD17792.1"/>
    </source>
</evidence>
<sequence>MGERGMTEKREGEIKNKKKKTREEESRDRGTPFRRSEMNSILVEIKKVSLYLY</sequence>
<protein>
    <submittedName>
        <fullName evidence="2">Uncharacterized protein</fullName>
    </submittedName>
</protein>
<comment type="caution">
    <text evidence="2">The sequence shown here is derived from an EMBL/GenBank/DDBJ whole genome shotgun (WGS) entry which is preliminary data.</text>
</comment>
<feature type="region of interest" description="Disordered" evidence="1">
    <location>
        <begin position="1"/>
        <end position="33"/>
    </location>
</feature>
<dbReference type="Proteomes" id="UP000607653">
    <property type="component" value="Unassembled WGS sequence"/>
</dbReference>
<name>A0A822XD45_NELNU</name>
<keyword evidence="3" id="KW-1185">Reference proteome</keyword>
<dbReference type="AlphaFoldDB" id="A0A822XD45"/>
<evidence type="ECO:0000256" key="1">
    <source>
        <dbReference type="SAM" id="MobiDB-lite"/>
    </source>
</evidence>
<organism evidence="2 3">
    <name type="scientific">Nelumbo nucifera</name>
    <name type="common">Sacred lotus</name>
    <dbReference type="NCBI Taxonomy" id="4432"/>
    <lineage>
        <taxon>Eukaryota</taxon>
        <taxon>Viridiplantae</taxon>
        <taxon>Streptophyta</taxon>
        <taxon>Embryophyta</taxon>
        <taxon>Tracheophyta</taxon>
        <taxon>Spermatophyta</taxon>
        <taxon>Magnoliopsida</taxon>
        <taxon>Proteales</taxon>
        <taxon>Nelumbonaceae</taxon>
        <taxon>Nelumbo</taxon>
    </lineage>
</organism>
<proteinExistence type="predicted"/>